<dbReference type="AlphaFoldDB" id="A0A2T7PKD8"/>
<reference evidence="3 4" key="1">
    <citation type="submission" date="2018-04" db="EMBL/GenBank/DDBJ databases">
        <title>The genome of golden apple snail Pomacea canaliculata provides insight into stress tolerance and invasive adaptation.</title>
        <authorList>
            <person name="Liu C."/>
            <person name="Liu B."/>
            <person name="Ren Y."/>
            <person name="Zhang Y."/>
            <person name="Wang H."/>
            <person name="Li S."/>
            <person name="Jiang F."/>
            <person name="Yin L."/>
            <person name="Zhang G."/>
            <person name="Qian W."/>
            <person name="Fan W."/>
        </authorList>
    </citation>
    <scope>NUCLEOTIDE SEQUENCE [LARGE SCALE GENOMIC DNA]</scope>
    <source>
        <strain evidence="3">SZHN2017</strain>
        <tissue evidence="3">Muscle</tissue>
    </source>
</reference>
<keyword evidence="4" id="KW-1185">Reference proteome</keyword>
<organism evidence="3 4">
    <name type="scientific">Pomacea canaliculata</name>
    <name type="common">Golden apple snail</name>
    <dbReference type="NCBI Taxonomy" id="400727"/>
    <lineage>
        <taxon>Eukaryota</taxon>
        <taxon>Metazoa</taxon>
        <taxon>Spiralia</taxon>
        <taxon>Lophotrochozoa</taxon>
        <taxon>Mollusca</taxon>
        <taxon>Gastropoda</taxon>
        <taxon>Caenogastropoda</taxon>
        <taxon>Architaenioglossa</taxon>
        <taxon>Ampullarioidea</taxon>
        <taxon>Ampullariidae</taxon>
        <taxon>Pomacea</taxon>
    </lineage>
</organism>
<feature type="region of interest" description="Disordered" evidence="1">
    <location>
        <begin position="298"/>
        <end position="331"/>
    </location>
</feature>
<comment type="caution">
    <text evidence="3">The sequence shown here is derived from an EMBL/GenBank/DDBJ whole genome shotgun (WGS) entry which is preliminary data.</text>
</comment>
<feature type="region of interest" description="Disordered" evidence="1">
    <location>
        <begin position="1"/>
        <end position="24"/>
    </location>
</feature>
<keyword evidence="2" id="KW-1133">Transmembrane helix</keyword>
<feature type="transmembrane region" description="Helical" evidence="2">
    <location>
        <begin position="29"/>
        <end position="53"/>
    </location>
</feature>
<name>A0A2T7PKD8_POMCA</name>
<feature type="compositionally biased region" description="Polar residues" evidence="1">
    <location>
        <begin position="1"/>
        <end position="21"/>
    </location>
</feature>
<sequence>MANNTNTSTPQQITGTTATESGSRDDLRAAVVTGLSIHSILIVVIFVLLIIILKKLHMIPSWRASRQFFFSVFNRKKSGNHSRSCPHDNKELDFNERQHHNYPQDYNDGQDYDDRQDYNDRQGHMESQEKSTTEAIYGNYLNGGVLSRNHLQPEDTAPDGPNLAGPSDTATSDNDHRYYNYVPPDGSPRASAQHSPSPDPLYFVLEHETGSDVERTAAQDDHPEAKLYGNIKVKQAKHNKNKNKKVNKHLTAETEPQYANSQSADGDLSMGRVGNAQPQQYHRIVFNGKDQSAFDVREADDDTSNVYSKVRSKAPHSPIPGRSANALTEAL</sequence>
<accession>A0A2T7PKD8</accession>
<keyword evidence="2" id="KW-0812">Transmembrane</keyword>
<evidence type="ECO:0000313" key="4">
    <source>
        <dbReference type="Proteomes" id="UP000245119"/>
    </source>
</evidence>
<protein>
    <submittedName>
        <fullName evidence="3">Uncharacterized protein</fullName>
    </submittedName>
</protein>
<evidence type="ECO:0000256" key="2">
    <source>
        <dbReference type="SAM" id="Phobius"/>
    </source>
</evidence>
<gene>
    <name evidence="3" type="ORF">C0Q70_05124</name>
</gene>
<dbReference type="EMBL" id="PZQS01000003">
    <property type="protein sequence ID" value="PVD33862.1"/>
    <property type="molecule type" value="Genomic_DNA"/>
</dbReference>
<proteinExistence type="predicted"/>
<evidence type="ECO:0000256" key="1">
    <source>
        <dbReference type="SAM" id="MobiDB-lite"/>
    </source>
</evidence>
<keyword evidence="2" id="KW-0472">Membrane</keyword>
<dbReference type="Proteomes" id="UP000245119">
    <property type="component" value="Linkage Group LG3"/>
</dbReference>
<evidence type="ECO:0000313" key="3">
    <source>
        <dbReference type="EMBL" id="PVD33862.1"/>
    </source>
</evidence>
<feature type="region of interest" description="Disordered" evidence="1">
    <location>
        <begin position="144"/>
        <end position="203"/>
    </location>
</feature>
<feature type="region of interest" description="Disordered" evidence="1">
    <location>
        <begin position="99"/>
        <end position="131"/>
    </location>
</feature>
<feature type="compositionally biased region" description="Basic and acidic residues" evidence="1">
    <location>
        <begin position="112"/>
        <end position="131"/>
    </location>
</feature>